<reference evidence="5 9" key="1">
    <citation type="submission" date="2018-06" db="EMBL/GenBank/DDBJ databases">
        <authorList>
            <person name="Teymurazov M."/>
            <person name="Kislichkina A."/>
            <person name="Abaymova A."/>
            <person name="Mukhina T."/>
            <person name="Mayskaya N."/>
            <person name="Svetoch E."/>
            <person name="Bogun A."/>
        </authorList>
    </citation>
    <scope>NUCLEOTIDE SEQUENCE [LARGE SCALE GENOMIC DNA]</scope>
    <source>
        <strain evidence="5 9">SCPM-O-B-8406</strain>
    </source>
</reference>
<dbReference type="Proteomes" id="UP001347884">
    <property type="component" value="Unassembled WGS sequence"/>
</dbReference>
<evidence type="ECO:0000313" key="6">
    <source>
        <dbReference type="EMBL" id="RZN61072.1"/>
    </source>
</evidence>
<evidence type="ECO:0000256" key="2">
    <source>
        <dbReference type="SAM" id="SignalP"/>
    </source>
</evidence>
<organism evidence="6 12">
    <name type="scientific">Avibacterium paragallinarum</name>
    <name type="common">Haemophilus gallinarum</name>
    <dbReference type="NCBI Taxonomy" id="728"/>
    <lineage>
        <taxon>Bacteria</taxon>
        <taxon>Pseudomonadati</taxon>
        <taxon>Pseudomonadota</taxon>
        <taxon>Gammaproteobacteria</taxon>
        <taxon>Pasteurellales</taxon>
        <taxon>Pasteurellaceae</taxon>
        <taxon>Avibacterium</taxon>
    </lineage>
</organism>
<protein>
    <submittedName>
        <fullName evidence="6">Divisome-associated lipoprotein YraP</fullName>
    </submittedName>
    <submittedName>
        <fullName evidence="5">Osmotically-inducible protein OsmY</fullName>
    </submittedName>
    <submittedName>
        <fullName evidence="8">Osmotically-inducible protein Y</fullName>
    </submittedName>
    <submittedName>
        <fullName evidence="7">Periplasmic or secreted lipoprotein</fullName>
    </submittedName>
</protein>
<dbReference type="GeneID" id="66255814"/>
<evidence type="ECO:0000313" key="10">
    <source>
        <dbReference type="Proteomes" id="UP000254465"/>
    </source>
</evidence>
<dbReference type="EMBL" id="QJPJ01000006">
    <property type="protein sequence ID" value="PXZ39302.1"/>
    <property type="molecule type" value="Genomic_DNA"/>
</dbReference>
<dbReference type="SMART" id="SM00749">
    <property type="entry name" value="BON"/>
    <property type="match status" value="2"/>
</dbReference>
<keyword evidence="6" id="KW-0449">Lipoprotein</keyword>
<dbReference type="EMBL" id="JAMDKF010000025">
    <property type="protein sequence ID" value="MEE6042217.1"/>
    <property type="molecule type" value="Genomic_DNA"/>
</dbReference>
<dbReference type="Proteomes" id="UP000294229">
    <property type="component" value="Unassembled WGS sequence"/>
</dbReference>
<dbReference type="Pfam" id="PF04972">
    <property type="entry name" value="BON"/>
    <property type="match status" value="2"/>
</dbReference>
<dbReference type="EMBL" id="RQXS01000004">
    <property type="protein sequence ID" value="RZN61072.1"/>
    <property type="molecule type" value="Genomic_DNA"/>
</dbReference>
<evidence type="ECO:0000256" key="1">
    <source>
        <dbReference type="ARBA" id="ARBA00022729"/>
    </source>
</evidence>
<feature type="domain" description="BON" evidence="3">
    <location>
        <begin position="130"/>
        <end position="197"/>
    </location>
</feature>
<reference evidence="4 13" key="4">
    <citation type="journal article" date="2022" name="Front. Microbiol.">
        <title>Commensal bacteria contribute to the growth of multidrug-resistant Avibacterium paragallinarum in chickens.</title>
        <authorList>
            <person name="Zhu J."/>
            <person name="Chen Y."/>
            <person name="Wu Y."/>
            <person name="Wang Y."/>
            <person name="Zhu K."/>
        </authorList>
    </citation>
    <scope>NUCLEOTIDE SEQUENCE [LARGE SCALE GENOMIC DNA]</scope>
    <source>
        <strain evidence="4 13">AV25</strain>
    </source>
</reference>
<dbReference type="EMBL" id="UGHK01000002">
    <property type="protein sequence ID" value="STO71455.1"/>
    <property type="molecule type" value="Genomic_DNA"/>
</dbReference>
<evidence type="ECO:0000313" key="4">
    <source>
        <dbReference type="EMBL" id="MEE6042217.1"/>
    </source>
</evidence>
<dbReference type="OrthoDB" id="9783990at2"/>
<keyword evidence="13" id="KW-1185">Reference proteome</keyword>
<dbReference type="Proteomes" id="UP000254465">
    <property type="component" value="Unassembled WGS sequence"/>
</dbReference>
<feature type="chain" id="PRO_5010418292" evidence="2">
    <location>
        <begin position="26"/>
        <end position="197"/>
    </location>
</feature>
<sequence length="197" mass="21446">MKRNNLKKFALILSSAFLLQGCVTATVAGIAGATAVATKVATDPRTVGTQIDDETLEEKVLYAINQDQQLKAEARINVISYNGRILLIGQVPNEHLKNIATSLANGVNHVIETYNELRIGSKISLAQISQDSWITTQIKSKLFISNQVKSSDVKVITENGEVFLMGNLTKQQASSAAEIARNISGVKKVIKVFNYLD</sequence>
<dbReference type="KEGG" id="apag:EIA51_05155"/>
<dbReference type="Proteomes" id="UP000247594">
    <property type="component" value="Unassembled WGS sequence"/>
</dbReference>
<feature type="signal peptide" evidence="2">
    <location>
        <begin position="1"/>
        <end position="25"/>
    </location>
</feature>
<dbReference type="Proteomes" id="UP000254620">
    <property type="component" value="Unassembled WGS sequence"/>
</dbReference>
<dbReference type="PANTHER" id="PTHR34606">
    <property type="entry name" value="BON DOMAIN-CONTAINING PROTEIN"/>
    <property type="match status" value="1"/>
</dbReference>
<gene>
    <name evidence="6" type="primary">yraP</name>
    <name evidence="7" type="synonym">osmY</name>
    <name evidence="5" type="ORF">DM482_04970</name>
    <name evidence="6" type="ORF">EIG79_02025</name>
    <name evidence="4" type="ORF">M5S13_10040</name>
    <name evidence="8" type="ORF">NCTC10926_01986</name>
    <name evidence="7" type="ORF">NCTC11296_01356</name>
</gene>
<evidence type="ECO:0000313" key="11">
    <source>
        <dbReference type="Proteomes" id="UP000254620"/>
    </source>
</evidence>
<dbReference type="PROSITE" id="PS51257">
    <property type="entry name" value="PROKAR_LIPOPROTEIN"/>
    <property type="match status" value="1"/>
</dbReference>
<reference evidence="6 12" key="3">
    <citation type="submission" date="2018-11" db="EMBL/GenBank/DDBJ databases">
        <title>Sequencing Av. paragallinarum serogroups.</title>
        <authorList>
            <person name="Hellmuth J.E."/>
            <person name="Boucher C.E."/>
            <person name="Cason E.D."/>
        </authorList>
    </citation>
    <scope>NUCLEOTIDE SEQUENCE [LARGE SCALE GENOMIC DNA]</scope>
    <source>
        <strain evidence="6 12">SA-3</strain>
    </source>
</reference>
<dbReference type="InterPro" id="IPR014004">
    <property type="entry name" value="Transpt-assoc_nodulatn_dom_bac"/>
</dbReference>
<proteinExistence type="predicted"/>
<reference evidence="4" key="5">
    <citation type="submission" date="2022-05" db="EMBL/GenBank/DDBJ databases">
        <authorList>
            <person name="Chen Y."/>
            <person name="Zhu J."/>
            <person name="Zhu K."/>
        </authorList>
    </citation>
    <scope>NUCLEOTIDE SEQUENCE</scope>
    <source>
        <strain evidence="4">AV25</strain>
    </source>
</reference>
<dbReference type="EMBL" id="UFSW01000001">
    <property type="protein sequence ID" value="SUU98550.1"/>
    <property type="molecule type" value="Genomic_DNA"/>
</dbReference>
<evidence type="ECO:0000313" key="9">
    <source>
        <dbReference type="Proteomes" id="UP000247594"/>
    </source>
</evidence>
<dbReference type="eggNOG" id="COG2823">
    <property type="taxonomic scope" value="Bacteria"/>
</dbReference>
<dbReference type="NCBIfam" id="NF008247">
    <property type="entry name" value="PRK11023.1"/>
    <property type="match status" value="1"/>
</dbReference>
<dbReference type="STRING" id="728.VY92_06540"/>
<evidence type="ECO:0000259" key="3">
    <source>
        <dbReference type="PROSITE" id="PS50914"/>
    </source>
</evidence>
<accession>A0A0F5EZ94</accession>
<dbReference type="InterPro" id="IPR051686">
    <property type="entry name" value="Lipoprotein_DolP"/>
</dbReference>
<evidence type="ECO:0000313" key="7">
    <source>
        <dbReference type="EMBL" id="STO71455.1"/>
    </source>
</evidence>
<evidence type="ECO:0000313" key="5">
    <source>
        <dbReference type="EMBL" id="PXZ39302.1"/>
    </source>
</evidence>
<dbReference type="RefSeq" id="WP_017806244.1">
    <property type="nucleotide sequence ID" value="NZ_CP034110.1"/>
</dbReference>
<evidence type="ECO:0000313" key="8">
    <source>
        <dbReference type="EMBL" id="SUU98550.1"/>
    </source>
</evidence>
<name>A0A0F5EZ94_AVIPA</name>
<dbReference type="InterPro" id="IPR007055">
    <property type="entry name" value="BON_dom"/>
</dbReference>
<dbReference type="PROSITE" id="PS50914">
    <property type="entry name" value="BON"/>
    <property type="match status" value="2"/>
</dbReference>
<dbReference type="AlphaFoldDB" id="A0A0F5EZ94"/>
<evidence type="ECO:0000313" key="12">
    <source>
        <dbReference type="Proteomes" id="UP000294229"/>
    </source>
</evidence>
<evidence type="ECO:0000313" key="13">
    <source>
        <dbReference type="Proteomes" id="UP001347884"/>
    </source>
</evidence>
<reference evidence="10 11" key="2">
    <citation type="submission" date="2018-06" db="EMBL/GenBank/DDBJ databases">
        <authorList>
            <consortium name="Pathogen Informatics"/>
            <person name="Doyle S."/>
        </authorList>
    </citation>
    <scope>NUCLEOTIDE SEQUENCE [LARGE SCALE GENOMIC DNA]</scope>
    <source>
        <strain evidence="8 11">NCTC10926</strain>
        <strain evidence="7 10">NCTC11296</strain>
    </source>
</reference>
<feature type="domain" description="BON" evidence="3">
    <location>
        <begin position="52"/>
        <end position="121"/>
    </location>
</feature>
<dbReference type="PANTHER" id="PTHR34606:SF4">
    <property type="entry name" value="OUTER MEMBRANE LIPOPROTEIN DOLP"/>
    <property type="match status" value="1"/>
</dbReference>
<keyword evidence="1 2" id="KW-0732">Signal</keyword>